<dbReference type="GO" id="GO:0031418">
    <property type="term" value="F:L-ascorbic acid binding"/>
    <property type="evidence" value="ECO:0007669"/>
    <property type="project" value="UniProtKB-KW"/>
</dbReference>
<dbReference type="HAMAP" id="MF_00657">
    <property type="entry name" value="Hydroxyl_YbiX"/>
    <property type="match status" value="1"/>
</dbReference>
<dbReference type="SMART" id="SM00702">
    <property type="entry name" value="P4Hc"/>
    <property type="match status" value="1"/>
</dbReference>
<sequence>MLIAIPEVLDAAQLSAVRQLLDQAGPAWVDGRVTAGYQGAAVKFNQQIDERSEAALQCQKIILEALERHPRFISAALPNTVYPPMFNRYGEGMNFGAHVDGSVRIHPHNGRKLRTDISATLFLSDSASYDGGELQVEDSYGMHSVKLEAGDMVIYPATSLHQVTPVTRGTRVACFFWAQSLVRDDGQRSILFDMDNAIQKLNQTNADETARRSLIGCYHNLMRQWSET</sequence>
<evidence type="ECO:0000256" key="5">
    <source>
        <dbReference type="ARBA" id="ARBA00023002"/>
    </source>
</evidence>
<dbReference type="PANTHER" id="PTHR41536">
    <property type="entry name" value="PKHD-TYPE HYDROXYLASE YBIX"/>
    <property type="match status" value="1"/>
</dbReference>
<keyword evidence="3 7" id="KW-0847">Vitamin C</keyword>
<dbReference type="NCBIfam" id="NF003974">
    <property type="entry name" value="PRK05467.1-3"/>
    <property type="match status" value="1"/>
</dbReference>
<feature type="binding site" evidence="7">
    <location>
        <position position="98"/>
    </location>
    <ligand>
        <name>Fe cation</name>
        <dbReference type="ChEBI" id="CHEBI:24875"/>
    </ligand>
</feature>
<dbReference type="KEGG" id="care:LT85_3075"/>
<evidence type="ECO:0000256" key="7">
    <source>
        <dbReference type="HAMAP-Rule" id="MF_00657"/>
    </source>
</evidence>
<keyword evidence="4 7" id="KW-0223">Dioxygenase</keyword>
<dbReference type="PANTHER" id="PTHR41536:SF1">
    <property type="entry name" value="PKHD-TYPE HYDROXYLASE YBIX"/>
    <property type="match status" value="1"/>
</dbReference>
<dbReference type="InterPro" id="IPR005123">
    <property type="entry name" value="Oxoglu/Fe-dep_dioxygenase_dom"/>
</dbReference>
<dbReference type="Pfam" id="PF13640">
    <property type="entry name" value="2OG-FeII_Oxy_3"/>
    <property type="match status" value="1"/>
</dbReference>
<dbReference type="Pfam" id="PF18331">
    <property type="entry name" value="PKHD_C"/>
    <property type="match status" value="1"/>
</dbReference>
<dbReference type="Proteomes" id="UP000030302">
    <property type="component" value="Chromosome"/>
</dbReference>
<keyword evidence="5 7" id="KW-0560">Oxidoreductase</keyword>
<evidence type="ECO:0000313" key="9">
    <source>
        <dbReference type="EMBL" id="AIY42233.1"/>
    </source>
</evidence>
<proteinExistence type="inferred from homology"/>
<dbReference type="STRING" id="279058.LT85_3075"/>
<protein>
    <submittedName>
        <fullName evidence="9">Iron-uptake factor PiuC</fullName>
    </submittedName>
</protein>
<evidence type="ECO:0000256" key="4">
    <source>
        <dbReference type="ARBA" id="ARBA00022964"/>
    </source>
</evidence>
<evidence type="ECO:0000313" key="10">
    <source>
        <dbReference type="Proteomes" id="UP000030302"/>
    </source>
</evidence>
<name>A0A0A1FBY4_9BURK</name>
<comment type="cofactor">
    <cofactor evidence="7">
        <name>Fe(2+)</name>
        <dbReference type="ChEBI" id="CHEBI:29033"/>
    </cofactor>
    <text evidence="7">Binds 1 Fe(2+) ion per subunit.</text>
</comment>
<dbReference type="GO" id="GO:0016706">
    <property type="term" value="F:2-oxoglutarate-dependent dioxygenase activity"/>
    <property type="evidence" value="ECO:0007669"/>
    <property type="project" value="UniProtKB-UniRule"/>
</dbReference>
<dbReference type="GO" id="GO:0006879">
    <property type="term" value="P:intracellular iron ion homeostasis"/>
    <property type="evidence" value="ECO:0007669"/>
    <property type="project" value="TreeGrafter"/>
</dbReference>
<dbReference type="Gene3D" id="2.60.120.620">
    <property type="entry name" value="q2cbj1_9rhob like domain"/>
    <property type="match status" value="1"/>
</dbReference>
<dbReference type="InterPro" id="IPR041097">
    <property type="entry name" value="PKHD_C"/>
</dbReference>
<evidence type="ECO:0000256" key="6">
    <source>
        <dbReference type="ARBA" id="ARBA00023004"/>
    </source>
</evidence>
<keyword evidence="2 7" id="KW-0479">Metal-binding</keyword>
<dbReference type="HOGENOM" id="CLU_106663_0_0_4"/>
<feature type="binding site" evidence="7">
    <location>
        <position position="171"/>
    </location>
    <ligand>
        <name>2-oxoglutarate</name>
        <dbReference type="ChEBI" id="CHEBI:16810"/>
    </ligand>
</feature>
<dbReference type="Gene3D" id="4.10.860.20">
    <property type="entry name" value="Rabenosyn, Rab binding domain"/>
    <property type="match status" value="1"/>
</dbReference>
<dbReference type="SUPFAM" id="SSF51197">
    <property type="entry name" value="Clavaminate synthase-like"/>
    <property type="match status" value="1"/>
</dbReference>
<evidence type="ECO:0000256" key="3">
    <source>
        <dbReference type="ARBA" id="ARBA00022896"/>
    </source>
</evidence>
<dbReference type="GO" id="GO:0006974">
    <property type="term" value="P:DNA damage response"/>
    <property type="evidence" value="ECO:0007669"/>
    <property type="project" value="TreeGrafter"/>
</dbReference>
<reference evidence="10" key="1">
    <citation type="journal article" date="2014" name="Soil Biol. Biochem.">
        <title>Structure and function of bacterial communities in ageing soils: Insights from the Mendocino ecological staircase.</title>
        <authorList>
            <person name="Uroz S."/>
            <person name="Tech J.J."/>
            <person name="Sawaya N.A."/>
            <person name="Frey-Klett P."/>
            <person name="Leveau J.H.J."/>
        </authorList>
    </citation>
    <scope>NUCLEOTIDE SEQUENCE [LARGE SCALE GENOMIC DNA]</scope>
    <source>
        <strain evidence="10">Cal35</strain>
    </source>
</reference>
<dbReference type="OrthoDB" id="9812472at2"/>
<dbReference type="InterPro" id="IPR006620">
    <property type="entry name" value="Pro_4_hyd_alph"/>
</dbReference>
<dbReference type="AlphaFoldDB" id="A0A0A1FBY4"/>
<accession>A0A0A1FBY4</accession>
<gene>
    <name evidence="9" type="primary">piuC</name>
    <name evidence="9" type="ORF">LT85_3075</name>
</gene>
<dbReference type="PROSITE" id="PS51471">
    <property type="entry name" value="FE2OG_OXY"/>
    <property type="match status" value="1"/>
</dbReference>
<keyword evidence="6 7" id="KW-0408">Iron</keyword>
<dbReference type="InterPro" id="IPR023550">
    <property type="entry name" value="PKHD_hydroxylase"/>
</dbReference>
<dbReference type="RefSeq" id="WP_038490256.1">
    <property type="nucleotide sequence ID" value="NZ_CP009962.1"/>
</dbReference>
<organism evidence="9 10">
    <name type="scientific">Collimonas arenae</name>
    <dbReference type="NCBI Taxonomy" id="279058"/>
    <lineage>
        <taxon>Bacteria</taxon>
        <taxon>Pseudomonadati</taxon>
        <taxon>Pseudomonadota</taxon>
        <taxon>Betaproteobacteria</taxon>
        <taxon>Burkholderiales</taxon>
        <taxon>Oxalobacteraceae</taxon>
        <taxon>Collimonas</taxon>
    </lineage>
</organism>
<feature type="binding site" evidence="7">
    <location>
        <position position="100"/>
    </location>
    <ligand>
        <name>Fe cation</name>
        <dbReference type="ChEBI" id="CHEBI:24875"/>
    </ligand>
</feature>
<keyword evidence="10" id="KW-1185">Reference proteome</keyword>
<evidence type="ECO:0000256" key="1">
    <source>
        <dbReference type="ARBA" id="ARBA00001961"/>
    </source>
</evidence>
<evidence type="ECO:0000256" key="2">
    <source>
        <dbReference type="ARBA" id="ARBA00022723"/>
    </source>
</evidence>
<dbReference type="GO" id="GO:0005506">
    <property type="term" value="F:iron ion binding"/>
    <property type="evidence" value="ECO:0007669"/>
    <property type="project" value="UniProtKB-UniRule"/>
</dbReference>
<dbReference type="NCBIfam" id="NF003975">
    <property type="entry name" value="PRK05467.1-4"/>
    <property type="match status" value="1"/>
</dbReference>
<dbReference type="EMBL" id="CP009962">
    <property type="protein sequence ID" value="AIY42233.1"/>
    <property type="molecule type" value="Genomic_DNA"/>
</dbReference>
<feature type="binding site" evidence="7">
    <location>
        <position position="161"/>
    </location>
    <ligand>
        <name>Fe cation</name>
        <dbReference type="ChEBI" id="CHEBI:24875"/>
    </ligand>
</feature>
<evidence type="ECO:0000259" key="8">
    <source>
        <dbReference type="PROSITE" id="PS51471"/>
    </source>
</evidence>
<comment type="cofactor">
    <cofactor evidence="1 7">
        <name>L-ascorbate</name>
        <dbReference type="ChEBI" id="CHEBI:38290"/>
    </cofactor>
</comment>
<feature type="domain" description="Fe2OG dioxygenase" evidence="8">
    <location>
        <begin position="80"/>
        <end position="180"/>
    </location>
</feature>
<dbReference type="InterPro" id="IPR044862">
    <property type="entry name" value="Pro_4_hyd_alph_FE2OG_OXY"/>
</dbReference>